<evidence type="ECO:0000313" key="1">
    <source>
        <dbReference type="EMBL" id="MCS4487524.1"/>
    </source>
</evidence>
<dbReference type="RefSeq" id="WP_259136636.1">
    <property type="nucleotide sequence ID" value="NZ_JANUXX010000001.1"/>
</dbReference>
<organism evidence="1 2">
    <name type="scientific">Streptococcus sciuri</name>
    <dbReference type="NCBI Taxonomy" id="2973939"/>
    <lineage>
        <taxon>Bacteria</taxon>
        <taxon>Bacillati</taxon>
        <taxon>Bacillota</taxon>
        <taxon>Bacilli</taxon>
        <taxon>Lactobacillales</taxon>
        <taxon>Streptococcaceae</taxon>
        <taxon>Streptococcus</taxon>
    </lineage>
</organism>
<name>A0ABT2F4Y3_9STRE</name>
<reference evidence="1 2" key="1">
    <citation type="journal article" date="2023" name="Int. J. Syst. Evol. Microbiol.">
        <title>Streptococcus sciuri sp. nov., Staphylococcus marylandisciuri sp. nov. and Staphylococcus americanisciuri sp. nov., isolated from faeces of eastern grey squirrel (Sciurus carolinensis).</title>
        <authorList>
            <person name="Volokhov D.V."/>
            <person name="Zagorodnyaya T.A."/>
            <person name="Furtak V.A."/>
            <person name="Nattanmai G."/>
            <person name="Randall L."/>
            <person name="Jose S."/>
            <person name="Gao Y."/>
            <person name="Eisenberg T."/>
            <person name="Delmonte P."/>
            <person name="Blom J."/>
            <person name="Mitchell K.K."/>
        </authorList>
    </citation>
    <scope>NUCLEOTIDE SEQUENCE [LARGE SCALE GENOMIC DNA]</scope>
    <source>
        <strain evidence="1 2">SQ9-PEA</strain>
    </source>
</reference>
<protein>
    <recommendedName>
        <fullName evidence="3">Phage protein</fullName>
    </recommendedName>
</protein>
<proteinExistence type="predicted"/>
<accession>A0ABT2F4Y3</accession>
<evidence type="ECO:0000313" key="2">
    <source>
        <dbReference type="Proteomes" id="UP001206548"/>
    </source>
</evidence>
<gene>
    <name evidence="1" type="ORF">NXS10_00815</name>
</gene>
<dbReference type="EMBL" id="JANUXX010000001">
    <property type="protein sequence ID" value="MCS4487524.1"/>
    <property type="molecule type" value="Genomic_DNA"/>
</dbReference>
<sequence>MYETREQAFEGIQIETKAVKRYSEATRKAAQNGQYGHAWEMADIAKMALECARNAHNELWEFCQGQPTVEEMERLAEAEVAEFTFRQAISCNKGNSPFFDGMEVR</sequence>
<dbReference type="Proteomes" id="UP001206548">
    <property type="component" value="Unassembled WGS sequence"/>
</dbReference>
<comment type="caution">
    <text evidence="1">The sequence shown here is derived from an EMBL/GenBank/DDBJ whole genome shotgun (WGS) entry which is preliminary data.</text>
</comment>
<keyword evidence="2" id="KW-1185">Reference proteome</keyword>
<evidence type="ECO:0008006" key="3">
    <source>
        <dbReference type="Google" id="ProtNLM"/>
    </source>
</evidence>